<feature type="compositionally biased region" description="Basic and acidic residues" evidence="1">
    <location>
        <begin position="51"/>
        <end position="64"/>
    </location>
</feature>
<feature type="compositionally biased region" description="Basic and acidic residues" evidence="1">
    <location>
        <begin position="301"/>
        <end position="335"/>
    </location>
</feature>
<feature type="region of interest" description="Disordered" evidence="1">
    <location>
        <begin position="1"/>
        <end position="384"/>
    </location>
</feature>
<feature type="region of interest" description="Disordered" evidence="1">
    <location>
        <begin position="415"/>
        <end position="441"/>
    </location>
</feature>
<feature type="compositionally biased region" description="Basic and acidic residues" evidence="1">
    <location>
        <begin position="79"/>
        <end position="101"/>
    </location>
</feature>
<dbReference type="STRING" id="307972.A0A2G8LAJ8"/>
<dbReference type="OrthoDB" id="1939715at2759"/>
<reference evidence="2 3" key="1">
    <citation type="journal article" date="2017" name="PLoS Biol.">
        <title>The sea cucumber genome provides insights into morphological evolution and visceral regeneration.</title>
        <authorList>
            <person name="Zhang X."/>
            <person name="Sun L."/>
            <person name="Yuan J."/>
            <person name="Sun Y."/>
            <person name="Gao Y."/>
            <person name="Zhang L."/>
            <person name="Li S."/>
            <person name="Dai H."/>
            <person name="Hamel J.F."/>
            <person name="Liu C."/>
            <person name="Yu Y."/>
            <person name="Liu S."/>
            <person name="Lin W."/>
            <person name="Guo K."/>
            <person name="Jin S."/>
            <person name="Xu P."/>
            <person name="Storey K.B."/>
            <person name="Huan P."/>
            <person name="Zhang T."/>
            <person name="Zhou Y."/>
            <person name="Zhang J."/>
            <person name="Lin C."/>
            <person name="Li X."/>
            <person name="Xing L."/>
            <person name="Huo D."/>
            <person name="Sun M."/>
            <person name="Wang L."/>
            <person name="Mercier A."/>
            <person name="Li F."/>
            <person name="Yang H."/>
            <person name="Xiang J."/>
        </authorList>
    </citation>
    <scope>NUCLEOTIDE SEQUENCE [LARGE SCALE GENOMIC DNA]</scope>
    <source>
        <strain evidence="2">Shaxun</strain>
        <tissue evidence="2">Muscle</tissue>
    </source>
</reference>
<dbReference type="GO" id="GO:0030154">
    <property type="term" value="P:cell differentiation"/>
    <property type="evidence" value="ECO:0007669"/>
    <property type="project" value="TreeGrafter"/>
</dbReference>
<feature type="compositionally biased region" description="Basic and acidic residues" evidence="1">
    <location>
        <begin position="369"/>
        <end position="384"/>
    </location>
</feature>
<sequence>MTYDDSSKELRPRGEPSRRGRGTFTGMRGRGRGSRGGGGGGRGSRDGYYSNRDDNRGSRRDEGAMMRPTVWNNSEADESSEKSERGTPQENDGNKETKLNEMEGEETSDFRRTRNSYSDGMDRSRRGTRGGRHPGQRQPPKPRPQRPEKPPRFQKVNGRGRGRGNPRHGDGRMDSLGRGRSRDGGAPGSSLSSGERTPPRVGRPTLVKQSSSEHNNEEWETASESSDFNDRRGGDETKENNGDYSDPERQPGDTEGATSNGPKPYDKGKDEQGLRGSHRDDRKSRQGPSRSGPGRPAGRAANDDRRSGKSKYDDRRNTNMDNKAKRDGKVFRMDQVHLSNPGSVQDALNKSSSQKKPLVGSHGKPTPIHLHEAKEKERARAEQERKKEFIQNYDLNNIASIVMVDNMPEVIKEDPEDLLTPGEGFQEVKSKRAQRQEAERRRLDTSVLDVIKPKLGTSMKRGHSSKQQARLTKPVATGLSNGGPVIASLGDSPVLNRAPGSRPNIPITQQPAGMTVSPSQQVNVSMNNSVFGEDIFFTLTGL</sequence>
<dbReference type="Proteomes" id="UP000230750">
    <property type="component" value="Unassembled WGS sequence"/>
</dbReference>
<dbReference type="InterPro" id="IPR033184">
    <property type="entry name" value="PRRC2"/>
</dbReference>
<name>A0A2G8LAJ8_STIJA</name>
<dbReference type="AlphaFoldDB" id="A0A2G8LAJ8"/>
<feature type="compositionally biased region" description="Basic and acidic residues" evidence="1">
    <location>
        <begin position="264"/>
        <end position="284"/>
    </location>
</feature>
<organism evidence="2 3">
    <name type="scientific">Stichopus japonicus</name>
    <name type="common">Sea cucumber</name>
    <dbReference type="NCBI Taxonomy" id="307972"/>
    <lineage>
        <taxon>Eukaryota</taxon>
        <taxon>Metazoa</taxon>
        <taxon>Echinodermata</taxon>
        <taxon>Eleutherozoa</taxon>
        <taxon>Echinozoa</taxon>
        <taxon>Holothuroidea</taxon>
        <taxon>Aspidochirotacea</taxon>
        <taxon>Aspidochirotida</taxon>
        <taxon>Stichopodidae</taxon>
        <taxon>Apostichopus</taxon>
    </lineage>
</organism>
<feature type="compositionally biased region" description="Basic and acidic residues" evidence="1">
    <location>
        <begin position="426"/>
        <end position="441"/>
    </location>
</feature>
<feature type="compositionally biased region" description="Basic and acidic residues" evidence="1">
    <location>
        <begin position="167"/>
        <end position="183"/>
    </location>
</feature>
<feature type="compositionally biased region" description="Basic residues" evidence="1">
    <location>
        <begin position="126"/>
        <end position="135"/>
    </location>
</feature>
<feature type="compositionally biased region" description="Polar residues" evidence="1">
    <location>
        <begin position="337"/>
        <end position="355"/>
    </location>
</feature>
<dbReference type="EMBL" id="MRZV01000147">
    <property type="protein sequence ID" value="PIK57287.1"/>
    <property type="molecule type" value="Genomic_DNA"/>
</dbReference>
<feature type="compositionally biased region" description="Low complexity" evidence="1">
    <location>
        <begin position="286"/>
        <end position="300"/>
    </location>
</feature>
<evidence type="ECO:0000313" key="3">
    <source>
        <dbReference type="Proteomes" id="UP000230750"/>
    </source>
</evidence>
<dbReference type="PANTHER" id="PTHR14038">
    <property type="entry name" value="BAT2 HLA-B-ASSOCIATED TRANSCRIPT 2"/>
    <property type="match status" value="1"/>
</dbReference>
<comment type="caution">
    <text evidence="2">The sequence shown here is derived from an EMBL/GenBank/DDBJ whole genome shotgun (WGS) entry which is preliminary data.</text>
</comment>
<keyword evidence="3" id="KW-1185">Reference proteome</keyword>
<proteinExistence type="predicted"/>
<feature type="compositionally biased region" description="Basic and acidic residues" evidence="1">
    <location>
        <begin position="1"/>
        <end position="18"/>
    </location>
</feature>
<dbReference type="PANTHER" id="PTHR14038:SF0">
    <property type="entry name" value="LP18708P"/>
    <property type="match status" value="1"/>
</dbReference>
<gene>
    <name evidence="2" type="ORF">BSL78_05795</name>
</gene>
<evidence type="ECO:0000313" key="2">
    <source>
        <dbReference type="EMBL" id="PIK57287.1"/>
    </source>
</evidence>
<evidence type="ECO:0000256" key="1">
    <source>
        <dbReference type="SAM" id="MobiDB-lite"/>
    </source>
</evidence>
<feature type="compositionally biased region" description="Basic and acidic residues" evidence="1">
    <location>
        <begin position="228"/>
        <end position="252"/>
    </location>
</feature>
<accession>A0A2G8LAJ8</accession>
<protein>
    <submittedName>
        <fullName evidence="2">Uncharacterized protein</fullName>
    </submittedName>
</protein>